<feature type="compositionally biased region" description="Polar residues" evidence="1">
    <location>
        <begin position="453"/>
        <end position="463"/>
    </location>
</feature>
<feature type="compositionally biased region" description="Basic and acidic residues" evidence="1">
    <location>
        <begin position="396"/>
        <end position="416"/>
    </location>
</feature>
<dbReference type="KEGG" id="kne:92178509"/>
<comment type="caution">
    <text evidence="3">The sequence shown here is derived from an EMBL/GenBank/DDBJ whole genome shotgun (WGS) entry which is preliminary data.</text>
</comment>
<dbReference type="AlphaFoldDB" id="A0AAW0Z580"/>
<feature type="compositionally biased region" description="Low complexity" evidence="1">
    <location>
        <begin position="430"/>
        <end position="440"/>
    </location>
</feature>
<organism evidence="3 4">
    <name type="scientific">Kwoniella newhampshirensis</name>
    <dbReference type="NCBI Taxonomy" id="1651941"/>
    <lineage>
        <taxon>Eukaryota</taxon>
        <taxon>Fungi</taxon>
        <taxon>Dikarya</taxon>
        <taxon>Basidiomycota</taxon>
        <taxon>Agaricomycotina</taxon>
        <taxon>Tremellomycetes</taxon>
        <taxon>Tremellales</taxon>
        <taxon>Cryptococcaceae</taxon>
        <taxon>Kwoniella</taxon>
    </lineage>
</organism>
<evidence type="ECO:0000256" key="1">
    <source>
        <dbReference type="SAM" id="MobiDB-lite"/>
    </source>
</evidence>
<dbReference type="RefSeq" id="XP_066805578.1">
    <property type="nucleotide sequence ID" value="XM_066944377.1"/>
</dbReference>
<keyword evidence="2" id="KW-1133">Transmembrane helix</keyword>
<reference evidence="3 4" key="1">
    <citation type="journal article" date="2024" name="bioRxiv">
        <title>Comparative genomics of Cryptococcus and Kwoniella reveals pathogenesis evolution and contrasting karyotype dynamics via intercentromeric recombination or chromosome fusion.</title>
        <authorList>
            <person name="Coelho M.A."/>
            <person name="David-Palma M."/>
            <person name="Shea T."/>
            <person name="Bowers K."/>
            <person name="McGinley-Smith S."/>
            <person name="Mohammad A.W."/>
            <person name="Gnirke A."/>
            <person name="Yurkov A.M."/>
            <person name="Nowrousian M."/>
            <person name="Sun S."/>
            <person name="Cuomo C.A."/>
            <person name="Heitman J."/>
        </authorList>
    </citation>
    <scope>NUCLEOTIDE SEQUENCE [LARGE SCALE GENOMIC DNA]</scope>
    <source>
        <strain evidence="3 4">CBS 13917</strain>
    </source>
</reference>
<evidence type="ECO:0000313" key="3">
    <source>
        <dbReference type="EMBL" id="KAK8866099.1"/>
    </source>
</evidence>
<keyword evidence="4" id="KW-1185">Reference proteome</keyword>
<name>A0AAW0Z580_9TREE</name>
<dbReference type="Proteomes" id="UP001388673">
    <property type="component" value="Unassembled WGS sequence"/>
</dbReference>
<feature type="region of interest" description="Disordered" evidence="1">
    <location>
        <begin position="386"/>
        <end position="496"/>
    </location>
</feature>
<gene>
    <name evidence="3" type="ORF">IAR55_001250</name>
</gene>
<accession>A0AAW0Z580</accession>
<dbReference type="EMBL" id="JBCAWK010000002">
    <property type="protein sequence ID" value="KAK8866099.1"/>
    <property type="molecule type" value="Genomic_DNA"/>
</dbReference>
<evidence type="ECO:0000313" key="4">
    <source>
        <dbReference type="Proteomes" id="UP001388673"/>
    </source>
</evidence>
<keyword evidence="2" id="KW-0812">Transmembrane</keyword>
<keyword evidence="2" id="KW-0472">Membrane</keyword>
<evidence type="ECO:0000256" key="2">
    <source>
        <dbReference type="SAM" id="Phobius"/>
    </source>
</evidence>
<sequence length="540" mass="59430">MPVPAPRGNSRISPPLPLPLHFALLPSLLPTRNLSPLLYVLINDVPVYLTLDPSHSPHLSLLPLFLVLKPLSPLTILSSLHLKPSEYTLIVDGAAPFVDIWVGRSVARRVCEQLGVGRLFFELDGGSSGAKGKRKGLLGDLVADALSWDEGISVGHNWIPSSAHIPSSTYSLSTLLSTPFTNLSLIEDGRYISTSLDPDSRARLVRESQFGDPSKIRAGEWRDAWDRIIRLSDLAWRQFVLHPSKPSTTSAVERSETLEEPLTFNLSTSPDLLHLLLPMIPTLIYAQSPTPSCPFALSDLDYLINCSPPPPPAVNLTNIIRSLLPSWKIGGVKEDEKMLQYKARMGLSLAELVGGIMVSSWITGRGNVQSKEAGSGSSMVTLKVENLQQDDERDDSEMRERQDDWSKTVEELERCRGGSPEPQAISTLLSRSSQSANRHSSSSRRKSVRSRSWTTEKSLSRSPTTRHTRKMTGSFELDDGSVERRADGTSADEGSRTEVISDIMTENMQSETMRGWYPFVTLGLAIVAGLLMGYIGPLIE</sequence>
<protein>
    <submittedName>
        <fullName evidence="3">Uncharacterized protein</fullName>
    </submittedName>
</protein>
<dbReference type="GeneID" id="92178509"/>
<proteinExistence type="predicted"/>
<feature type="transmembrane region" description="Helical" evidence="2">
    <location>
        <begin position="516"/>
        <end position="535"/>
    </location>
</feature>